<feature type="transmembrane region" description="Helical" evidence="6">
    <location>
        <begin position="365"/>
        <end position="385"/>
    </location>
</feature>
<name>A0A316UJU7_9BASI</name>
<feature type="transmembrane region" description="Helical" evidence="6">
    <location>
        <begin position="285"/>
        <end position="303"/>
    </location>
</feature>
<dbReference type="InterPro" id="IPR023271">
    <property type="entry name" value="Aquaporin-like"/>
</dbReference>
<proteinExistence type="predicted"/>
<evidence type="ECO:0000256" key="3">
    <source>
        <dbReference type="ARBA" id="ARBA00022989"/>
    </source>
</evidence>
<evidence type="ECO:0000313" key="7">
    <source>
        <dbReference type="EMBL" id="PWN25562.1"/>
    </source>
</evidence>
<dbReference type="GO" id="GO:0016020">
    <property type="term" value="C:membrane"/>
    <property type="evidence" value="ECO:0007669"/>
    <property type="project" value="UniProtKB-SubCell"/>
</dbReference>
<feature type="region of interest" description="Disordered" evidence="5">
    <location>
        <begin position="1"/>
        <end position="22"/>
    </location>
</feature>
<evidence type="ECO:0000256" key="6">
    <source>
        <dbReference type="SAM" id="Phobius"/>
    </source>
</evidence>
<feature type="region of interest" description="Disordered" evidence="5">
    <location>
        <begin position="481"/>
        <end position="568"/>
    </location>
</feature>
<keyword evidence="8" id="KW-1185">Reference proteome</keyword>
<evidence type="ECO:0000256" key="4">
    <source>
        <dbReference type="ARBA" id="ARBA00023136"/>
    </source>
</evidence>
<organism evidence="7 8">
    <name type="scientific">Jaminaea rosea</name>
    <dbReference type="NCBI Taxonomy" id="1569628"/>
    <lineage>
        <taxon>Eukaryota</taxon>
        <taxon>Fungi</taxon>
        <taxon>Dikarya</taxon>
        <taxon>Basidiomycota</taxon>
        <taxon>Ustilaginomycotina</taxon>
        <taxon>Exobasidiomycetes</taxon>
        <taxon>Microstromatales</taxon>
        <taxon>Microstromatales incertae sedis</taxon>
        <taxon>Jaminaea</taxon>
    </lineage>
</organism>
<dbReference type="Proteomes" id="UP000245884">
    <property type="component" value="Unassembled WGS sequence"/>
</dbReference>
<gene>
    <name evidence="7" type="ORF">BDZ90DRAFT_68006</name>
</gene>
<dbReference type="Gene3D" id="1.20.1080.10">
    <property type="entry name" value="Glycerol uptake facilitator protein"/>
    <property type="match status" value="1"/>
</dbReference>
<reference evidence="7 8" key="1">
    <citation type="journal article" date="2018" name="Mol. Biol. Evol.">
        <title>Broad Genomic Sampling Reveals a Smut Pathogenic Ancestry of the Fungal Clade Ustilaginomycotina.</title>
        <authorList>
            <person name="Kijpornyongpan T."/>
            <person name="Mondo S.J."/>
            <person name="Barry K."/>
            <person name="Sandor L."/>
            <person name="Lee J."/>
            <person name="Lipzen A."/>
            <person name="Pangilinan J."/>
            <person name="LaButti K."/>
            <person name="Hainaut M."/>
            <person name="Henrissat B."/>
            <person name="Grigoriev I.V."/>
            <person name="Spatafora J.W."/>
            <person name="Aime M.C."/>
        </authorList>
    </citation>
    <scope>NUCLEOTIDE SEQUENCE [LARGE SCALE GENOMIC DNA]</scope>
    <source>
        <strain evidence="7 8">MCA 5214</strain>
    </source>
</reference>
<protein>
    <recommendedName>
        <fullName evidence="9">Aquaporin-like protein</fullName>
    </recommendedName>
</protein>
<dbReference type="RefSeq" id="XP_025360174.1">
    <property type="nucleotide sequence ID" value="XM_025509775.1"/>
</dbReference>
<feature type="region of interest" description="Disordered" evidence="5">
    <location>
        <begin position="596"/>
        <end position="647"/>
    </location>
</feature>
<feature type="compositionally biased region" description="Polar residues" evidence="5">
    <location>
        <begin position="610"/>
        <end position="633"/>
    </location>
</feature>
<feature type="transmembrane region" description="Helical" evidence="6">
    <location>
        <begin position="165"/>
        <end position="186"/>
    </location>
</feature>
<keyword evidence="2 6" id="KW-0812">Transmembrane</keyword>
<evidence type="ECO:0000256" key="2">
    <source>
        <dbReference type="ARBA" id="ARBA00022692"/>
    </source>
</evidence>
<sequence length="647" mass="69798">MDSSASTTNFEHHHSTAALPRAASAGMRGSIDCEAQVTRACSGNAGLKLADGRRNGQYFGSGGEQRGSDEISAWSSSSSLHTARRWLNQAYSFCTADQPIDWSSTRLRFDAWKTATPTRCFVLTLLAEAGGVWLFSLGYHAAIYSALYAWLSLDKVDGIDATSAGLFEFFAFSLSLYFALIIFGPAGSGSQLVPQVSVAVTMLGLGPLWKLPFMVLAQTLGFWAGQLTAIGIEYDLFRQLKEEALLMSWGDREAFWATGDKILGKSIAQLVIYYKLPTRSWAPQVLSEVVLNFIMAVLIAASVDHSNPFSSPSNSAWTIAVGGGFVLIFFGLDDMATWSFRWVTGFNCWILFGIDKRCFPAHESVFEAFAPLIGMPIGFTFYALLIADTRRPAANTFLAQVDAEVSEMAAQASQSQLELLEQRANRKATRRRRRWSSYGLQRKASSEVLPNTGSAFPSEHADQLTSLGRVQEYRLRGPAAIVAPVKRNGGRPRTADSSAPTVTTTVTTTTATAATESAELQPKISFSSESTARGAPSPFQAQMESSSASSATLSSPLYPTIPTSAAPPIPRLHRRQQWAAPSEQIVVQGQALTADYSQQPMPPSAGSFAGQINSTSQANDSSHGGSVPTTPQGASDGLRLETRVQLP</sequence>
<feature type="transmembrane region" description="Helical" evidence="6">
    <location>
        <begin position="315"/>
        <end position="332"/>
    </location>
</feature>
<evidence type="ECO:0000256" key="5">
    <source>
        <dbReference type="SAM" id="MobiDB-lite"/>
    </source>
</evidence>
<evidence type="ECO:0008006" key="9">
    <source>
        <dbReference type="Google" id="ProtNLM"/>
    </source>
</evidence>
<keyword evidence="4 6" id="KW-0472">Membrane</keyword>
<dbReference type="EMBL" id="KZ819675">
    <property type="protein sequence ID" value="PWN25562.1"/>
    <property type="molecule type" value="Genomic_DNA"/>
</dbReference>
<feature type="compositionally biased region" description="Low complexity" evidence="5">
    <location>
        <begin position="545"/>
        <end position="564"/>
    </location>
</feature>
<keyword evidence="3 6" id="KW-1133">Transmembrane helix</keyword>
<feature type="transmembrane region" description="Helical" evidence="6">
    <location>
        <begin position="132"/>
        <end position="153"/>
    </location>
</feature>
<dbReference type="SUPFAM" id="SSF81338">
    <property type="entry name" value="Aquaporin-like"/>
    <property type="match status" value="1"/>
</dbReference>
<dbReference type="AlphaFoldDB" id="A0A316UJU7"/>
<evidence type="ECO:0000256" key="1">
    <source>
        <dbReference type="ARBA" id="ARBA00004141"/>
    </source>
</evidence>
<comment type="subcellular location">
    <subcellularLocation>
        <location evidence="1">Membrane</location>
        <topology evidence="1">Multi-pass membrane protein</topology>
    </subcellularLocation>
</comment>
<evidence type="ECO:0000313" key="8">
    <source>
        <dbReference type="Proteomes" id="UP000245884"/>
    </source>
</evidence>
<feature type="compositionally biased region" description="Basic and acidic residues" evidence="5">
    <location>
        <begin position="638"/>
        <end position="647"/>
    </location>
</feature>
<feature type="compositionally biased region" description="Low complexity" evidence="5">
    <location>
        <begin position="501"/>
        <end position="515"/>
    </location>
</feature>
<dbReference type="GeneID" id="37031598"/>
<accession>A0A316UJU7</accession>